<evidence type="ECO:0000313" key="9">
    <source>
        <dbReference type="EMBL" id="GKX30560.1"/>
    </source>
</evidence>
<evidence type="ECO:0000256" key="3">
    <source>
        <dbReference type="ARBA" id="ARBA00022670"/>
    </source>
</evidence>
<keyword evidence="10" id="KW-1185">Reference proteome</keyword>
<dbReference type="CDD" id="cd05657">
    <property type="entry name" value="M42_glucanase_like"/>
    <property type="match status" value="1"/>
</dbReference>
<dbReference type="AlphaFoldDB" id="A0A9W5YDI3"/>
<feature type="binding site" evidence="8">
    <location>
        <position position="68"/>
    </location>
    <ligand>
        <name>Zn(2+)</name>
        <dbReference type="ChEBI" id="CHEBI:29105"/>
        <label>1</label>
    </ligand>
</feature>
<keyword evidence="5" id="KW-0378">Hydrolase</keyword>
<dbReference type="PANTHER" id="PTHR32481">
    <property type="entry name" value="AMINOPEPTIDASE"/>
    <property type="match status" value="1"/>
</dbReference>
<dbReference type="Proteomes" id="UP001144256">
    <property type="component" value="Unassembled WGS sequence"/>
</dbReference>
<comment type="caution">
    <text evidence="9">The sequence shown here is derived from an EMBL/GenBank/DDBJ whole genome shotgun (WGS) entry which is preliminary data.</text>
</comment>
<dbReference type="PANTHER" id="PTHR32481:SF7">
    <property type="entry name" value="AMINOPEPTIDASE YHFE-RELATED"/>
    <property type="match status" value="1"/>
</dbReference>
<proteinExistence type="inferred from homology"/>
<dbReference type="InterPro" id="IPR051464">
    <property type="entry name" value="Peptidase_M42_aminopept"/>
</dbReference>
<name>A0A9W5YDI3_9FIRM</name>
<protein>
    <submittedName>
        <fullName evidence="9">Aminopeptidase</fullName>
    </submittedName>
</protein>
<comment type="cofactor">
    <cofactor evidence="8">
        <name>a divalent metal cation</name>
        <dbReference type="ChEBI" id="CHEBI:60240"/>
    </cofactor>
    <text evidence="8">Binds 2 divalent metal cations per subunit.</text>
</comment>
<organism evidence="9 10">
    <name type="scientific">Vallitalea longa</name>
    <dbReference type="NCBI Taxonomy" id="2936439"/>
    <lineage>
        <taxon>Bacteria</taxon>
        <taxon>Bacillati</taxon>
        <taxon>Bacillota</taxon>
        <taxon>Clostridia</taxon>
        <taxon>Lachnospirales</taxon>
        <taxon>Vallitaleaceae</taxon>
        <taxon>Vallitalea</taxon>
    </lineage>
</organism>
<keyword evidence="2 9" id="KW-0031">Aminopeptidase</keyword>
<dbReference type="SUPFAM" id="SSF53187">
    <property type="entry name" value="Zn-dependent exopeptidases"/>
    <property type="match status" value="1"/>
</dbReference>
<feature type="active site" description="Proton acceptor" evidence="7">
    <location>
        <position position="219"/>
    </location>
</feature>
<accession>A0A9W5YDI3</accession>
<dbReference type="PIRSF" id="PIRSF001123">
    <property type="entry name" value="PepA_GA"/>
    <property type="match status" value="1"/>
</dbReference>
<reference evidence="9" key="1">
    <citation type="submission" date="2022-06" db="EMBL/GenBank/DDBJ databases">
        <title>Vallitalea longa sp. nov., an anaerobic bacterium isolated from marine sediment.</title>
        <authorList>
            <person name="Hirano S."/>
            <person name="Terahara T."/>
            <person name="Mori K."/>
            <person name="Hamada M."/>
            <person name="Matsumoto R."/>
            <person name="Kobayashi T."/>
        </authorList>
    </citation>
    <scope>NUCLEOTIDE SEQUENCE</scope>
    <source>
        <strain evidence="9">SH18-1</strain>
    </source>
</reference>
<dbReference type="InterPro" id="IPR023367">
    <property type="entry name" value="Peptidase_M42_dom2"/>
</dbReference>
<dbReference type="RefSeq" id="WP_281816849.1">
    <property type="nucleotide sequence ID" value="NZ_BRLB01000010.1"/>
</dbReference>
<feature type="binding site" evidence="8">
    <location>
        <position position="319"/>
    </location>
    <ligand>
        <name>Zn(2+)</name>
        <dbReference type="ChEBI" id="CHEBI:29105"/>
        <label>2</label>
    </ligand>
</feature>
<feature type="binding site" evidence="8">
    <location>
        <position position="185"/>
    </location>
    <ligand>
        <name>Zn(2+)</name>
        <dbReference type="ChEBI" id="CHEBI:29105"/>
        <label>2</label>
    </ligand>
</feature>
<keyword evidence="4 8" id="KW-0479">Metal-binding</keyword>
<evidence type="ECO:0000256" key="6">
    <source>
        <dbReference type="PIRNR" id="PIRNR001123"/>
    </source>
</evidence>
<evidence type="ECO:0000256" key="7">
    <source>
        <dbReference type="PIRSR" id="PIRSR001123-1"/>
    </source>
</evidence>
<evidence type="ECO:0000256" key="8">
    <source>
        <dbReference type="PIRSR" id="PIRSR001123-2"/>
    </source>
</evidence>
<keyword evidence="3" id="KW-0645">Protease</keyword>
<dbReference type="SUPFAM" id="SSF101821">
    <property type="entry name" value="Aminopeptidase/glucanase lid domain"/>
    <property type="match status" value="1"/>
</dbReference>
<evidence type="ECO:0000256" key="1">
    <source>
        <dbReference type="ARBA" id="ARBA00006272"/>
    </source>
</evidence>
<evidence type="ECO:0000256" key="2">
    <source>
        <dbReference type="ARBA" id="ARBA00022438"/>
    </source>
</evidence>
<evidence type="ECO:0000256" key="5">
    <source>
        <dbReference type="ARBA" id="ARBA00022801"/>
    </source>
</evidence>
<dbReference type="GO" id="GO:0006508">
    <property type="term" value="P:proteolysis"/>
    <property type="evidence" value="ECO:0007669"/>
    <property type="project" value="UniProtKB-KW"/>
</dbReference>
<sequence length="341" mass="37876">MDQYREYILDFLKKILETESPSGFCYNIMSIIEKEAEKMGCSMEFTNKGCGVIEIEGKSEEVLGLSAHVDTLGAMVRSIKSNGTIRLTSIGGYLMNSIEGEYCKIFTRDGKEYEGTILTTKPSVHVFSDASEHKRIEENMEVRIDENVSSKEDVEKLGIEVGNFIAFDPRVRITKSGYIKSRHLDDKAGIATIFGLMKYIKDNDIMPRNTLKIFISTYEEVGHGSSYIPQDITEMIAIDMGAMGDDLCCTEHDVSICVKDSSGPYDYNIINKLASIAKEKELGYALDVYPHYGSDVSASLRAGNNIRGALIGPGVHASHGMERTHIEGVLNTLKLLSEYVK</sequence>
<evidence type="ECO:0000313" key="10">
    <source>
        <dbReference type="Proteomes" id="UP001144256"/>
    </source>
</evidence>
<dbReference type="EMBL" id="BRLB01000010">
    <property type="protein sequence ID" value="GKX30560.1"/>
    <property type="molecule type" value="Genomic_DNA"/>
</dbReference>
<comment type="similarity">
    <text evidence="1 6">Belongs to the peptidase M42 family.</text>
</comment>
<dbReference type="InterPro" id="IPR008007">
    <property type="entry name" value="Peptidase_M42"/>
</dbReference>
<feature type="binding site" evidence="8">
    <location>
        <position position="220"/>
    </location>
    <ligand>
        <name>Zn(2+)</name>
        <dbReference type="ChEBI" id="CHEBI:29105"/>
        <label>2</label>
    </ligand>
</feature>
<evidence type="ECO:0000256" key="4">
    <source>
        <dbReference type="ARBA" id="ARBA00022723"/>
    </source>
</evidence>
<feature type="binding site" evidence="8">
    <location>
        <position position="239"/>
    </location>
    <ligand>
        <name>Zn(2+)</name>
        <dbReference type="ChEBI" id="CHEBI:29105"/>
        <label>1</label>
    </ligand>
</feature>
<feature type="binding site" evidence="8">
    <location>
        <position position="185"/>
    </location>
    <ligand>
        <name>Zn(2+)</name>
        <dbReference type="ChEBI" id="CHEBI:29105"/>
        <label>1</label>
    </ligand>
</feature>
<dbReference type="Gene3D" id="3.40.630.10">
    <property type="entry name" value="Zn peptidases"/>
    <property type="match status" value="1"/>
</dbReference>
<dbReference type="Gene3D" id="2.40.30.40">
    <property type="entry name" value="Peptidase M42, domain 2"/>
    <property type="match status" value="1"/>
</dbReference>
<dbReference type="Pfam" id="PF05343">
    <property type="entry name" value="Peptidase_M42"/>
    <property type="match status" value="1"/>
</dbReference>
<dbReference type="GO" id="GO:0004177">
    <property type="term" value="F:aminopeptidase activity"/>
    <property type="evidence" value="ECO:0007669"/>
    <property type="project" value="UniProtKB-UniRule"/>
</dbReference>
<dbReference type="GO" id="GO:0046872">
    <property type="term" value="F:metal ion binding"/>
    <property type="evidence" value="ECO:0007669"/>
    <property type="project" value="UniProtKB-UniRule"/>
</dbReference>
<gene>
    <name evidence="9" type="ORF">SH1V18_30400</name>
</gene>